<gene>
    <name evidence="8" type="ORF">TVY486_0601860</name>
</gene>
<evidence type="ECO:0000256" key="3">
    <source>
        <dbReference type="ARBA" id="ARBA00022679"/>
    </source>
</evidence>
<dbReference type="SUPFAM" id="SSF56204">
    <property type="entry name" value="Hect, E3 ligase catalytic domain"/>
    <property type="match status" value="1"/>
</dbReference>
<evidence type="ECO:0000259" key="7">
    <source>
        <dbReference type="PROSITE" id="PS50237"/>
    </source>
</evidence>
<evidence type="ECO:0000256" key="6">
    <source>
        <dbReference type="SAM" id="MobiDB-lite"/>
    </source>
</evidence>
<dbReference type="CDD" id="cd00078">
    <property type="entry name" value="HECTc"/>
    <property type="match status" value="1"/>
</dbReference>
<keyword evidence="3" id="KW-0808">Transferase</keyword>
<dbReference type="PROSITE" id="PS50237">
    <property type="entry name" value="HECT"/>
    <property type="match status" value="1"/>
</dbReference>
<dbReference type="InterPro" id="IPR044611">
    <property type="entry name" value="E3A/B/C-like"/>
</dbReference>
<dbReference type="Gene3D" id="3.30.2160.10">
    <property type="entry name" value="Hect, E3 ligase catalytic domain"/>
    <property type="match status" value="1"/>
</dbReference>
<dbReference type="VEuPathDB" id="TriTrypDB:TvY486_0601860"/>
<dbReference type="GO" id="GO:0061630">
    <property type="term" value="F:ubiquitin protein ligase activity"/>
    <property type="evidence" value="ECO:0007669"/>
    <property type="project" value="UniProtKB-EC"/>
</dbReference>
<dbReference type="AlphaFoldDB" id="G0TWQ7"/>
<dbReference type="EMBL" id="HE573022">
    <property type="protein sequence ID" value="CCC48395.1"/>
    <property type="molecule type" value="Genomic_DNA"/>
</dbReference>
<dbReference type="Pfam" id="PF00632">
    <property type="entry name" value="HECT"/>
    <property type="match status" value="1"/>
</dbReference>
<dbReference type="InterPro" id="IPR035983">
    <property type="entry name" value="Hect_E3_ubiquitin_ligase"/>
</dbReference>
<dbReference type="PANTHER" id="PTHR45700:SF2">
    <property type="entry name" value="UBIQUITIN-PROTEIN LIGASE E3C"/>
    <property type="match status" value="1"/>
</dbReference>
<keyword evidence="8" id="KW-0436">Ligase</keyword>
<evidence type="ECO:0000256" key="4">
    <source>
        <dbReference type="ARBA" id="ARBA00022786"/>
    </source>
</evidence>
<evidence type="ECO:0000313" key="8">
    <source>
        <dbReference type="EMBL" id="CCC48395.1"/>
    </source>
</evidence>
<dbReference type="Gene3D" id="3.90.1750.10">
    <property type="entry name" value="Hect, E3 ligase catalytic domains"/>
    <property type="match status" value="1"/>
</dbReference>
<accession>G0TWQ7</accession>
<feature type="compositionally biased region" description="Polar residues" evidence="6">
    <location>
        <begin position="1"/>
        <end position="18"/>
    </location>
</feature>
<evidence type="ECO:0000256" key="2">
    <source>
        <dbReference type="ARBA" id="ARBA00012485"/>
    </source>
</evidence>
<name>G0TWQ7_TRYVY</name>
<proteinExistence type="predicted"/>
<dbReference type="Gene3D" id="3.30.2410.10">
    <property type="entry name" value="Hect, E3 ligase catalytic domain"/>
    <property type="match status" value="1"/>
</dbReference>
<reference evidence="8" key="1">
    <citation type="journal article" date="2012" name="Proc. Natl. Acad. Sci. U.S.A.">
        <title>Antigenic diversity is generated by distinct evolutionary mechanisms in African trypanosome species.</title>
        <authorList>
            <person name="Jackson A.P."/>
            <person name="Berry A."/>
            <person name="Aslett M."/>
            <person name="Allison H.C."/>
            <person name="Burton P."/>
            <person name="Vavrova-Anderson J."/>
            <person name="Brown R."/>
            <person name="Browne H."/>
            <person name="Corton N."/>
            <person name="Hauser H."/>
            <person name="Gamble J."/>
            <person name="Gilderthorp R."/>
            <person name="Marcello L."/>
            <person name="McQuillan J."/>
            <person name="Otto T.D."/>
            <person name="Quail M.A."/>
            <person name="Sanders M.J."/>
            <person name="van Tonder A."/>
            <person name="Ginger M.L."/>
            <person name="Field M.C."/>
            <person name="Barry J.D."/>
            <person name="Hertz-Fowler C."/>
            <person name="Berriman M."/>
        </authorList>
    </citation>
    <scope>NUCLEOTIDE SEQUENCE</scope>
    <source>
        <strain evidence="8">Y486</strain>
    </source>
</reference>
<dbReference type="PANTHER" id="PTHR45700">
    <property type="entry name" value="UBIQUITIN-PROTEIN LIGASE E3C"/>
    <property type="match status" value="1"/>
</dbReference>
<evidence type="ECO:0000256" key="1">
    <source>
        <dbReference type="ARBA" id="ARBA00000885"/>
    </source>
</evidence>
<dbReference type="GO" id="GO:0016874">
    <property type="term" value="F:ligase activity"/>
    <property type="evidence" value="ECO:0007669"/>
    <property type="project" value="UniProtKB-KW"/>
</dbReference>
<feature type="domain" description="HECT" evidence="7">
    <location>
        <begin position="761"/>
        <end position="1075"/>
    </location>
</feature>
<keyword evidence="4 5" id="KW-0833">Ubl conjugation pathway</keyword>
<sequence length="1075" mass="120718">MSQTFSFNGRSRTMNLSLSRDHQPSRETILAQTRARREIRERERRRHNASLCIQRCVRRWMGRLALADCAAAALLKAVNSPQCDGTSTSDEERETGRCLEQLCWDYKFISRARHASVVNVAQRRVYAQVLLGRLSSIACGNSLREELQKCSHGFNTLVQLALEEYSTCSTGEVNNVRQRRDHVNLLDQLFTAAVEAKNGGCILMQTLLFLFDHGVAGNEAIVTLVHKLFVMLPAPVVEQALSSADGLRVLARAVRPALHPQFYLPPTTNVLEVLLGTVCERTVNEVDGAADKVLAEAIVDTAMKHLQSLHDFEPVELLGKLVRLIPIFSPRCKVEAVKKSLWNNWTTCLLRLTLLASKEDTFIRETLYDLHHPCTEGELTRGVYKHSSTYLFSDKYGLRVLEEGICYAIASCHPTVPAPGGKGHAKGSNRETIALHNDSLADANMLCSIFIWPLYHIGMSSAERKVELTTILSKMVHSGRLLRSLWHLYQSFHIASIVRPTNETMMPLLEQTEKSQCLLPPHPSDPLELPGSQHAMAALRTLLFDPYPAISVLLFTLMGYFVDATDFMEGLERCTVINRSEAVLLVVTLKAIVHRAFFNGVSPNGGTDAVAQEALILLSKLYIINETREFVENPSVWISTGDPSFQKKFDSITRETWMSVAAGNAGMNFTDDTHDGSESVDVEADRFWLENGVHVHLPLTAFLLKGDGRSYPRANQPFVARRGCVFADAFERFADMPDSYDMFAVRFRDANDMLEEGYGEGVYREFLVSLCREGFAAEHGLFCLTDNGCVYPNPSSYEVTGDADHLRRFRFLGSMVGRALRDGVLQDVPFALHFRNSILGRNNSISNLKAFDPQLFHYISSIVSMSDDEIRALGLNFTCTIDVLGKVHEVELLHGGRDIPVTRSNCLNYIHLVADFKLNRQSARQTRAFQTGLEHIVDRSLLRLFDSKEVMKLFGGDAESDIDVEDWKRYTQYHDASDAGSTAVEIFWNVVTLMTPVQRKSLLKFATSMNRPPLLGFQFLNPPFKVHVLWDALEDRLPSASTCFSTLKLPPYNDFDIAWRKIIAAIEETEDFGLS</sequence>
<dbReference type="SMART" id="SM00119">
    <property type="entry name" value="HECTc"/>
    <property type="match status" value="1"/>
</dbReference>
<dbReference type="GO" id="GO:0006511">
    <property type="term" value="P:ubiquitin-dependent protein catabolic process"/>
    <property type="evidence" value="ECO:0007669"/>
    <property type="project" value="TreeGrafter"/>
</dbReference>
<protein>
    <recommendedName>
        <fullName evidence="2">HECT-type E3 ubiquitin transferase</fullName>
        <ecNumber evidence="2">2.3.2.26</ecNumber>
    </recommendedName>
</protein>
<feature type="region of interest" description="Disordered" evidence="6">
    <location>
        <begin position="1"/>
        <end position="25"/>
    </location>
</feature>
<dbReference type="FunFam" id="3.30.2160.10:FF:000002">
    <property type="entry name" value="Putative Ubiquitin-protein ligase E3C"/>
    <property type="match status" value="1"/>
</dbReference>
<evidence type="ECO:0000256" key="5">
    <source>
        <dbReference type="PROSITE-ProRule" id="PRU00104"/>
    </source>
</evidence>
<dbReference type="InterPro" id="IPR000569">
    <property type="entry name" value="HECT_dom"/>
</dbReference>
<dbReference type="EC" id="2.3.2.26" evidence="2"/>
<comment type="catalytic activity">
    <reaction evidence="1">
        <text>S-ubiquitinyl-[E2 ubiquitin-conjugating enzyme]-L-cysteine + [acceptor protein]-L-lysine = [E2 ubiquitin-conjugating enzyme]-L-cysteine + N(6)-ubiquitinyl-[acceptor protein]-L-lysine.</text>
        <dbReference type="EC" id="2.3.2.26"/>
    </reaction>
</comment>
<dbReference type="GO" id="GO:0000209">
    <property type="term" value="P:protein polyubiquitination"/>
    <property type="evidence" value="ECO:0007669"/>
    <property type="project" value="InterPro"/>
</dbReference>
<feature type="active site" description="Glycyl thioester intermediate" evidence="5">
    <location>
        <position position="1043"/>
    </location>
</feature>
<organism evidence="8">
    <name type="scientific">Trypanosoma vivax (strain Y486)</name>
    <dbReference type="NCBI Taxonomy" id="1055687"/>
    <lineage>
        <taxon>Eukaryota</taxon>
        <taxon>Discoba</taxon>
        <taxon>Euglenozoa</taxon>
        <taxon>Kinetoplastea</taxon>
        <taxon>Metakinetoplastina</taxon>
        <taxon>Trypanosomatida</taxon>
        <taxon>Trypanosomatidae</taxon>
        <taxon>Trypanosoma</taxon>
        <taxon>Duttonella</taxon>
    </lineage>
</organism>